<proteinExistence type="predicted"/>
<keyword evidence="2" id="KW-0472">Membrane</keyword>
<feature type="transmembrane region" description="Helical" evidence="2">
    <location>
        <begin position="438"/>
        <end position="463"/>
    </location>
</feature>
<comment type="caution">
    <text evidence="4">The sequence shown here is derived from an EMBL/GenBank/DDBJ whole genome shotgun (WGS) entry which is preliminary data.</text>
</comment>
<keyword evidence="5" id="KW-1185">Reference proteome</keyword>
<keyword evidence="2" id="KW-0812">Transmembrane</keyword>
<dbReference type="InterPro" id="IPR007053">
    <property type="entry name" value="LRAT_dom"/>
</dbReference>
<evidence type="ECO:0000313" key="4">
    <source>
        <dbReference type="EMBL" id="CAG2252317.1"/>
    </source>
</evidence>
<protein>
    <recommendedName>
        <fullName evidence="3">LRAT domain-containing protein</fullName>
    </recommendedName>
</protein>
<dbReference type="OrthoDB" id="6138181at2759"/>
<sequence length="649" mass="72861">MADSNTTTFSNADFRRKCKPLSHIRVGREGVKDYFHHFVVLAISEVSDGIDAVTIGQCTGSAKIGIENCNGDCKFVQQTFLMAEIDKQTLTHAILNFTQGVFLVKQGNYPSTRQDIEEASYRLSEKIGNGKYDTSSNTSNCEHAISYILTEKSANTQKENDLIKLKDYDDFRCKCKSKPMSHIQVKRKGDYSHHFVVLSISEVDDAIDAVTIAEYTSSAEIGMESCDGIGKFIQQTVFIGEEVIHENFDFKKGMYLVENKNYPSKKSKFEEAFNRLNSRIGERKYELLSNNCEHVINYIFTGESVSDQTDADSITFSRKCFNDMFNILIIDCKEVGLKTALLVAALGAVAGSLVRRAYVRVIIAAIVSLTVESSIIKCGDKRGSNLRKEADIRIDLASYLPDINDALKNTSIAILEDVKNHTDTNFVCNIAEKLIYEAAMTTCLATVAFATGIETILFLSFVFNNLIARRRKKTLEAKDLCRMLFLQLFAGYGSIGIAVVCGYFAFLDFNRPALSFFGIVIGKARKGRSQVIVRFISYRMKHLVYSNKKELKGDTNGIFITENLSQYRTELVKSLADMKTKNQISAYWTADGRIFAKKSESSRKLIIQNWQDVGDLRPPFKRPAAYGNHPDNHPVNQPDSANQQSEDHD</sequence>
<feature type="transmembrane region" description="Helical" evidence="2">
    <location>
        <begin position="484"/>
        <end position="506"/>
    </location>
</feature>
<dbReference type="Gene3D" id="3.90.1720.10">
    <property type="entry name" value="endopeptidase domain like (from Nostoc punctiforme)"/>
    <property type="match status" value="1"/>
</dbReference>
<organism evidence="4 5">
    <name type="scientific">Mytilus edulis</name>
    <name type="common">Blue mussel</name>
    <dbReference type="NCBI Taxonomy" id="6550"/>
    <lineage>
        <taxon>Eukaryota</taxon>
        <taxon>Metazoa</taxon>
        <taxon>Spiralia</taxon>
        <taxon>Lophotrochozoa</taxon>
        <taxon>Mollusca</taxon>
        <taxon>Bivalvia</taxon>
        <taxon>Autobranchia</taxon>
        <taxon>Pteriomorphia</taxon>
        <taxon>Mytilida</taxon>
        <taxon>Mytiloidea</taxon>
        <taxon>Mytilidae</taxon>
        <taxon>Mytilinae</taxon>
        <taxon>Mytilus</taxon>
    </lineage>
</organism>
<feature type="compositionally biased region" description="Polar residues" evidence="1">
    <location>
        <begin position="634"/>
        <end position="649"/>
    </location>
</feature>
<keyword evidence="2" id="KW-1133">Transmembrane helix</keyword>
<evidence type="ECO:0000256" key="2">
    <source>
        <dbReference type="SAM" id="Phobius"/>
    </source>
</evidence>
<reference evidence="4" key="1">
    <citation type="submission" date="2021-03" db="EMBL/GenBank/DDBJ databases">
        <authorList>
            <person name="Bekaert M."/>
        </authorList>
    </citation>
    <scope>NUCLEOTIDE SEQUENCE</scope>
</reference>
<dbReference type="Pfam" id="PF04970">
    <property type="entry name" value="LRAT"/>
    <property type="match status" value="1"/>
</dbReference>
<evidence type="ECO:0000259" key="3">
    <source>
        <dbReference type="Pfam" id="PF04970"/>
    </source>
</evidence>
<feature type="domain" description="LRAT" evidence="3">
    <location>
        <begin position="177"/>
        <end position="304"/>
    </location>
</feature>
<evidence type="ECO:0000313" key="5">
    <source>
        <dbReference type="Proteomes" id="UP000683360"/>
    </source>
</evidence>
<evidence type="ECO:0000256" key="1">
    <source>
        <dbReference type="SAM" id="MobiDB-lite"/>
    </source>
</evidence>
<dbReference type="Proteomes" id="UP000683360">
    <property type="component" value="Unassembled WGS sequence"/>
</dbReference>
<accession>A0A8S3V779</accession>
<feature type="region of interest" description="Disordered" evidence="1">
    <location>
        <begin position="616"/>
        <end position="649"/>
    </location>
</feature>
<dbReference type="EMBL" id="CAJPWZ010003116">
    <property type="protein sequence ID" value="CAG2252317.1"/>
    <property type="molecule type" value="Genomic_DNA"/>
</dbReference>
<name>A0A8S3V779_MYTED</name>
<dbReference type="AlphaFoldDB" id="A0A8S3V779"/>
<gene>
    <name evidence="4" type="ORF">MEDL_63943</name>
</gene>